<sequence>MKLIFVYNADSGFVSSMLDIGHKIVNPETYSCNLCQMTFDTFTENKKWKEFREGSHVEMEFLHRDEFEKKYNMKLDYPVVLKEAAPLETAISPKELDAFTSLDELINAVKNIQ</sequence>
<comment type="caution">
    <text evidence="1">The sequence shown here is derived from an EMBL/GenBank/DDBJ whole genome shotgun (WGS) entry which is preliminary data.</text>
</comment>
<accession>A0A8J6NC06</accession>
<dbReference type="Proteomes" id="UP000614424">
    <property type="component" value="Unassembled WGS sequence"/>
</dbReference>
<protein>
    <submittedName>
        <fullName evidence="1">GTPase</fullName>
    </submittedName>
</protein>
<name>A0A8J6NC06_9BACT</name>
<evidence type="ECO:0000313" key="2">
    <source>
        <dbReference type="Proteomes" id="UP000614424"/>
    </source>
</evidence>
<dbReference type="EMBL" id="JACNJZ010000060">
    <property type="protein sequence ID" value="MBC8316917.1"/>
    <property type="molecule type" value="Genomic_DNA"/>
</dbReference>
<organism evidence="1 2">
    <name type="scientific">Candidatus Desulfobia pelagia</name>
    <dbReference type="NCBI Taxonomy" id="2841692"/>
    <lineage>
        <taxon>Bacteria</taxon>
        <taxon>Pseudomonadati</taxon>
        <taxon>Thermodesulfobacteriota</taxon>
        <taxon>Desulfobulbia</taxon>
        <taxon>Desulfobulbales</taxon>
        <taxon>Desulfobulbaceae</taxon>
        <taxon>Candidatus Desulfobia</taxon>
    </lineage>
</organism>
<proteinExistence type="predicted"/>
<dbReference type="AlphaFoldDB" id="A0A8J6NC06"/>
<reference evidence="1 2" key="1">
    <citation type="submission" date="2020-08" db="EMBL/GenBank/DDBJ databases">
        <title>Bridging the membrane lipid divide: bacteria of the FCB group superphylum have the potential to synthesize archaeal ether lipids.</title>
        <authorList>
            <person name="Villanueva L."/>
            <person name="Von Meijenfeldt F.A.B."/>
            <person name="Westbye A.B."/>
            <person name="Yadav S."/>
            <person name="Hopmans E.C."/>
            <person name="Dutilh B.E."/>
            <person name="Sinninghe Damste J.S."/>
        </authorList>
    </citation>
    <scope>NUCLEOTIDE SEQUENCE [LARGE SCALE GENOMIC DNA]</scope>
    <source>
        <strain evidence="1">NIOZ-UU47</strain>
    </source>
</reference>
<evidence type="ECO:0000313" key="1">
    <source>
        <dbReference type="EMBL" id="MBC8316917.1"/>
    </source>
</evidence>
<gene>
    <name evidence="1" type="ORF">H8E41_03360</name>
</gene>